<feature type="chain" id="PRO_5040507698" description="CBM-cenC domain-containing protein" evidence="2">
    <location>
        <begin position="21"/>
        <end position="458"/>
    </location>
</feature>
<feature type="compositionally biased region" description="Low complexity" evidence="1">
    <location>
        <begin position="215"/>
        <end position="225"/>
    </location>
</feature>
<name>A0A9P8C0D9_9HELO</name>
<evidence type="ECO:0000313" key="3">
    <source>
        <dbReference type="EMBL" id="KAG9228061.1"/>
    </source>
</evidence>
<accession>A0A9P8C0D9</accession>
<feature type="signal peptide" evidence="2">
    <location>
        <begin position="1"/>
        <end position="20"/>
    </location>
</feature>
<dbReference type="PANTHER" id="PTHR24023">
    <property type="entry name" value="COLLAGEN ALPHA"/>
    <property type="match status" value="1"/>
</dbReference>
<dbReference type="InterPro" id="IPR050149">
    <property type="entry name" value="Collagen_superfamily"/>
</dbReference>
<dbReference type="GO" id="GO:0030020">
    <property type="term" value="F:extracellular matrix structural constituent conferring tensile strength"/>
    <property type="evidence" value="ECO:0007669"/>
    <property type="project" value="TreeGrafter"/>
</dbReference>
<dbReference type="Pfam" id="PF01391">
    <property type="entry name" value="Collagen"/>
    <property type="match status" value="2"/>
</dbReference>
<dbReference type="EMBL" id="MU252127">
    <property type="protein sequence ID" value="KAG9228061.1"/>
    <property type="molecule type" value="Genomic_DNA"/>
</dbReference>
<gene>
    <name evidence="3" type="ORF">BJ875DRAFT_529054</name>
</gene>
<proteinExistence type="predicted"/>
<reference evidence="3" key="1">
    <citation type="journal article" date="2021" name="IMA Fungus">
        <title>Genomic characterization of three marine fungi, including Emericellopsis atlantica sp. nov. with signatures of a generalist lifestyle and marine biomass degradation.</title>
        <authorList>
            <person name="Hagestad O.C."/>
            <person name="Hou L."/>
            <person name="Andersen J.H."/>
            <person name="Hansen E.H."/>
            <person name="Altermark B."/>
            <person name="Li C."/>
            <person name="Kuhnert E."/>
            <person name="Cox R.J."/>
            <person name="Crous P.W."/>
            <person name="Spatafora J.W."/>
            <person name="Lail K."/>
            <person name="Amirebrahimi M."/>
            <person name="Lipzen A."/>
            <person name="Pangilinan J."/>
            <person name="Andreopoulos W."/>
            <person name="Hayes R.D."/>
            <person name="Ng V."/>
            <person name="Grigoriev I.V."/>
            <person name="Jackson S.A."/>
            <person name="Sutton T.D.S."/>
            <person name="Dobson A.D.W."/>
            <person name="Rama T."/>
        </authorList>
    </citation>
    <scope>NUCLEOTIDE SEQUENCE</scope>
    <source>
        <strain evidence="3">TRa018bII</strain>
    </source>
</reference>
<feature type="compositionally biased region" description="Gly residues" evidence="1">
    <location>
        <begin position="286"/>
        <end position="295"/>
    </location>
</feature>
<dbReference type="GO" id="GO:0031012">
    <property type="term" value="C:extracellular matrix"/>
    <property type="evidence" value="ECO:0007669"/>
    <property type="project" value="TreeGrafter"/>
</dbReference>
<organism evidence="3 4">
    <name type="scientific">Amylocarpus encephaloides</name>
    <dbReference type="NCBI Taxonomy" id="45428"/>
    <lineage>
        <taxon>Eukaryota</taxon>
        <taxon>Fungi</taxon>
        <taxon>Dikarya</taxon>
        <taxon>Ascomycota</taxon>
        <taxon>Pezizomycotina</taxon>
        <taxon>Leotiomycetes</taxon>
        <taxon>Helotiales</taxon>
        <taxon>Helotiales incertae sedis</taxon>
        <taxon>Amylocarpus</taxon>
    </lineage>
</organism>
<protein>
    <recommendedName>
        <fullName evidence="5">CBM-cenC domain-containing protein</fullName>
    </recommendedName>
</protein>
<feature type="region of interest" description="Disordered" evidence="1">
    <location>
        <begin position="127"/>
        <end position="260"/>
    </location>
</feature>
<sequence>MQFNALIALGALLSSTIINASPLVQAVEHINAIQVRELITRATSLYIAQGCYSEGTVGGIAAGNALVAKVVPPSGVGVNMTVEYCGSNCVGYVLFGLELANGRTVARALWKYFEIKYLLDFRNWRSGPPRSKRSSWTHWSPGTPRVEESNTNSSQNRASGLVGPLGASGLPGAAGKVGESGLSGEAGPAGAMGMQGLNGKNGSGGAPGSPGPTGTPGTDGLTGKPGQAGVAGAKGNAGSPGAEGDPGNNGQNGVNGAKGNSGINGAPGAVGAKGVAGDYGLQGLQGATGGQGPQGTTGNTGPPGPCHAAGTDFGFESIGSRTDIPWEYGDDAGAHPTPNVAGGLTYNWQDRTSSYTGLQSGSVDFTGSAFQSALFYQQYIHVCPGVNYTFSVWVACCGGLRQVVIPVATPLTPAYTPFTGTYNGDSREELILKVQFDCTTTIGGKIFFDDFSLVPITT</sequence>
<dbReference type="InterPro" id="IPR008160">
    <property type="entry name" value="Collagen"/>
</dbReference>
<feature type="region of interest" description="Disordered" evidence="1">
    <location>
        <begin position="284"/>
        <end position="311"/>
    </location>
</feature>
<comment type="caution">
    <text evidence="3">The sequence shown here is derived from an EMBL/GenBank/DDBJ whole genome shotgun (WGS) entry which is preliminary data.</text>
</comment>
<dbReference type="Gene3D" id="2.60.120.260">
    <property type="entry name" value="Galactose-binding domain-like"/>
    <property type="match status" value="1"/>
</dbReference>
<evidence type="ECO:0000313" key="4">
    <source>
        <dbReference type="Proteomes" id="UP000824998"/>
    </source>
</evidence>
<keyword evidence="4" id="KW-1185">Reference proteome</keyword>
<feature type="compositionally biased region" description="Low complexity" evidence="1">
    <location>
        <begin position="158"/>
        <end position="174"/>
    </location>
</feature>
<dbReference type="GO" id="GO:0030198">
    <property type="term" value="P:extracellular matrix organization"/>
    <property type="evidence" value="ECO:0007669"/>
    <property type="project" value="TreeGrafter"/>
</dbReference>
<evidence type="ECO:0000256" key="2">
    <source>
        <dbReference type="SAM" id="SignalP"/>
    </source>
</evidence>
<dbReference type="Proteomes" id="UP000824998">
    <property type="component" value="Unassembled WGS sequence"/>
</dbReference>
<dbReference type="AlphaFoldDB" id="A0A9P8C0D9"/>
<feature type="compositionally biased region" description="Gly residues" evidence="1">
    <location>
        <begin position="199"/>
        <end position="208"/>
    </location>
</feature>
<dbReference type="PANTHER" id="PTHR24023:SF854">
    <property type="entry name" value="COLLAGEN ALPHA-1(IV) CHAIN"/>
    <property type="match status" value="1"/>
</dbReference>
<evidence type="ECO:0000256" key="1">
    <source>
        <dbReference type="SAM" id="MobiDB-lite"/>
    </source>
</evidence>
<keyword evidence="2" id="KW-0732">Signal</keyword>
<evidence type="ECO:0008006" key="5">
    <source>
        <dbReference type="Google" id="ProtNLM"/>
    </source>
</evidence>